<dbReference type="AlphaFoldDB" id="A0AAV0T044"/>
<evidence type="ECO:0000256" key="3">
    <source>
        <dbReference type="ARBA" id="ARBA00022833"/>
    </source>
</evidence>
<dbReference type="GO" id="GO:0008270">
    <property type="term" value="F:zinc ion binding"/>
    <property type="evidence" value="ECO:0007669"/>
    <property type="project" value="UniProtKB-KW"/>
</dbReference>
<dbReference type="Proteomes" id="UP001162031">
    <property type="component" value="Unassembled WGS sequence"/>
</dbReference>
<dbReference type="InterPro" id="IPR001876">
    <property type="entry name" value="Znf_RanBP2"/>
</dbReference>
<evidence type="ECO:0000256" key="2">
    <source>
        <dbReference type="ARBA" id="ARBA00022771"/>
    </source>
</evidence>
<feature type="compositionally biased region" description="Basic and acidic residues" evidence="5">
    <location>
        <begin position="213"/>
        <end position="236"/>
    </location>
</feature>
<keyword evidence="8" id="KW-1185">Reference proteome</keyword>
<feature type="compositionally biased region" description="Polar residues" evidence="5">
    <location>
        <begin position="1"/>
        <end position="13"/>
    </location>
</feature>
<feature type="region of interest" description="Disordered" evidence="5">
    <location>
        <begin position="1"/>
        <end position="60"/>
    </location>
</feature>
<evidence type="ECO:0000256" key="5">
    <source>
        <dbReference type="SAM" id="MobiDB-lite"/>
    </source>
</evidence>
<feature type="compositionally biased region" description="Polar residues" evidence="5">
    <location>
        <begin position="247"/>
        <end position="259"/>
    </location>
</feature>
<feature type="compositionally biased region" description="Basic and acidic residues" evidence="5">
    <location>
        <begin position="342"/>
        <end position="356"/>
    </location>
</feature>
<keyword evidence="2 4" id="KW-0863">Zinc-finger</keyword>
<dbReference type="SMART" id="SM00547">
    <property type="entry name" value="ZnF_RBZ"/>
    <property type="match status" value="1"/>
</dbReference>
<evidence type="ECO:0000256" key="4">
    <source>
        <dbReference type="PROSITE-ProRule" id="PRU00322"/>
    </source>
</evidence>
<feature type="region of interest" description="Disordered" evidence="5">
    <location>
        <begin position="655"/>
        <end position="684"/>
    </location>
</feature>
<evidence type="ECO:0000313" key="8">
    <source>
        <dbReference type="Proteomes" id="UP001162031"/>
    </source>
</evidence>
<comment type="caution">
    <text evidence="7">The sequence shown here is derived from an EMBL/GenBank/DDBJ whole genome shotgun (WGS) entry which is preliminary data.</text>
</comment>
<feature type="compositionally biased region" description="Basic and acidic residues" evidence="5">
    <location>
        <begin position="14"/>
        <end position="24"/>
    </location>
</feature>
<feature type="compositionally biased region" description="Basic and acidic residues" evidence="5">
    <location>
        <begin position="42"/>
        <end position="56"/>
    </location>
</feature>
<evidence type="ECO:0000313" key="7">
    <source>
        <dbReference type="EMBL" id="CAI5710499.1"/>
    </source>
</evidence>
<name>A0AAV0T044_HYABA</name>
<organism evidence="7 8">
    <name type="scientific">Hyaloperonospora brassicae</name>
    <name type="common">Brassica downy mildew</name>
    <name type="synonym">Peronospora brassicae</name>
    <dbReference type="NCBI Taxonomy" id="162125"/>
    <lineage>
        <taxon>Eukaryota</taxon>
        <taxon>Sar</taxon>
        <taxon>Stramenopiles</taxon>
        <taxon>Oomycota</taxon>
        <taxon>Peronosporomycetes</taxon>
        <taxon>Peronosporales</taxon>
        <taxon>Peronosporaceae</taxon>
        <taxon>Hyaloperonospora</taxon>
    </lineage>
</organism>
<dbReference type="PROSITE" id="PS01358">
    <property type="entry name" value="ZF_RANBP2_1"/>
    <property type="match status" value="1"/>
</dbReference>
<dbReference type="Gene3D" id="4.10.1060.10">
    <property type="entry name" value="Zinc finger, RanBP2-type"/>
    <property type="match status" value="1"/>
</dbReference>
<feature type="region of interest" description="Disordered" evidence="5">
    <location>
        <begin position="334"/>
        <end position="359"/>
    </location>
</feature>
<feature type="region of interest" description="Disordered" evidence="5">
    <location>
        <begin position="389"/>
        <end position="434"/>
    </location>
</feature>
<feature type="compositionally biased region" description="Low complexity" evidence="5">
    <location>
        <begin position="399"/>
        <end position="432"/>
    </location>
</feature>
<dbReference type="EMBL" id="CANTFL010000059">
    <property type="protein sequence ID" value="CAI5710499.1"/>
    <property type="molecule type" value="Genomic_DNA"/>
</dbReference>
<reference evidence="7" key="1">
    <citation type="submission" date="2022-12" db="EMBL/GenBank/DDBJ databases">
        <authorList>
            <person name="Webb A."/>
        </authorList>
    </citation>
    <scope>NUCLEOTIDE SEQUENCE</scope>
    <source>
        <strain evidence="7">Hp1</strain>
    </source>
</reference>
<evidence type="ECO:0000256" key="1">
    <source>
        <dbReference type="ARBA" id="ARBA00022723"/>
    </source>
</evidence>
<evidence type="ECO:0000259" key="6">
    <source>
        <dbReference type="PROSITE" id="PS50199"/>
    </source>
</evidence>
<keyword evidence="1" id="KW-0479">Metal-binding</keyword>
<gene>
    <name evidence="7" type="ORF">HBR001_LOCUS483</name>
</gene>
<feature type="compositionally biased region" description="Low complexity" evidence="5">
    <location>
        <begin position="700"/>
        <end position="713"/>
    </location>
</feature>
<sequence>MRPSLSSSTTTPNRGEKGCNEECLHHRRRRADSAPFTASKRQKTDDNDARRGDREPAPVPASGFFVRLARYIPIVNRFVAEEDVGTNVDLDVGADAGVDDDTDDVESSVLKTCDRIRTTQEYFGEEGEGRDRDGGEDGGEDEKKVPETFVPVDVEKKKNVQQQQQQKDTLEDAVDVSVPPVTRSTLPAGQGKKKFATRLSPPLKCRRSPPCESKQEKESSSAVMDEVRRIREKREGIFGSSRPPQTPNAAGTQERQVPTSPSPLDVARKIIKEKKKISLDEFERLQHQLHEMVGTTPHEQLTQAYLLMDLGLLVTPSCPGVKSELSFVPGSIAAQNRGRSAARSEQKRGSGDEVKSDMPSGAMLLQARCVLMRLREDIILVLNKVQSPPAEEALKPTPSTTVSGTSRSATAASTDAPAPSSSQVTSMTSASTPTRTVLEQQEMETIGGLGVILPIGVEGMKHAGADDKDTRVRFVFSPSPSMREPPVKVLNQKTTKDDGKKSVAAEEATKLSADMPAVTPAASLSGAANPLARFMQLKPGQWKCTGCRVLNEATSGRCPCCGTARSDGGSAAKARTALLETTEKCPLTGLSFGTTTEATAAADKGTATPAAGSITPALTSFSTASSPQPMESTAFCWAPATTSFGTASSAFGSSSSGGADSSSTAGGFGSTSAAAPSTPYGSSTSSLQAAPPFLFGGFSQAQTATTPTNTQPTLAFSASSAPAPNGFETVVQVVDSALHFIGVAPEHAKGRRILKAKSRKRRTS</sequence>
<feature type="region of interest" description="Disordered" evidence="5">
    <location>
        <begin position="119"/>
        <end position="262"/>
    </location>
</feature>
<proteinExistence type="predicted"/>
<protein>
    <recommendedName>
        <fullName evidence="6">RanBP2-type domain-containing protein</fullName>
    </recommendedName>
</protein>
<keyword evidence="3" id="KW-0862">Zinc</keyword>
<feature type="region of interest" description="Disordered" evidence="5">
    <location>
        <begin position="698"/>
        <end position="717"/>
    </location>
</feature>
<accession>A0AAV0T044</accession>
<dbReference type="PROSITE" id="PS50199">
    <property type="entry name" value="ZF_RANBP2_2"/>
    <property type="match status" value="1"/>
</dbReference>
<feature type="compositionally biased region" description="Basic and acidic residues" evidence="5">
    <location>
        <begin position="127"/>
        <end position="146"/>
    </location>
</feature>
<feature type="domain" description="RanBP2-type" evidence="6">
    <location>
        <begin position="538"/>
        <end position="567"/>
    </location>
</feature>